<dbReference type="RefSeq" id="WP_390317644.1">
    <property type="nucleotide sequence ID" value="NZ_JBHSPB010000011.1"/>
</dbReference>
<protein>
    <recommendedName>
        <fullName evidence="3">Deacetylase sirtuin-type domain-containing protein</fullName>
    </recommendedName>
</protein>
<dbReference type="InterPro" id="IPR029035">
    <property type="entry name" value="DHS-like_NAD/FAD-binding_dom"/>
</dbReference>
<evidence type="ECO:0000313" key="2">
    <source>
        <dbReference type="Proteomes" id="UP001596083"/>
    </source>
</evidence>
<gene>
    <name evidence="1" type="ORF">ACFP1Z_19015</name>
</gene>
<dbReference type="Proteomes" id="UP001596083">
    <property type="component" value="Unassembled WGS sequence"/>
</dbReference>
<accession>A0ABW0Z5G6</accession>
<evidence type="ECO:0008006" key="3">
    <source>
        <dbReference type="Google" id="ProtNLM"/>
    </source>
</evidence>
<dbReference type="SUPFAM" id="SSF52467">
    <property type="entry name" value="DHS-like NAD/FAD-binding domain"/>
    <property type="match status" value="1"/>
</dbReference>
<dbReference type="Gene3D" id="3.40.50.1220">
    <property type="entry name" value="TPP-binding domain"/>
    <property type="match status" value="1"/>
</dbReference>
<keyword evidence="2" id="KW-1185">Reference proteome</keyword>
<dbReference type="EMBL" id="JBHSPB010000011">
    <property type="protein sequence ID" value="MFC5722259.1"/>
    <property type="molecule type" value="Genomic_DNA"/>
</dbReference>
<proteinExistence type="predicted"/>
<sequence length="410" mass="45690">MDIPYIVVDQLTPQQLRTWKTYFGDADRPRYIEEGIWRRTQEKATAGPSGWSGESDARRRVIHYRYRYGLVPTAAAPAIGLRDLYLYQSVSAPAAEIADHEAVVQAAFATGGWKQQPGEAVWARRDLRCRITAYLVHPQDAAARRTLPVGYRSLDVRITSADYAPPPAVRQLPWDVLASGIRVKDQPGTPTLVPDLGGLADFLPFQVEIGCGTSVEAGIPPLHRLHEIYRVTDRQGDEPREHRFTLSPADDPLLPEIIEQPEEKAEQLVEMFKACFLAEPTPAIQALKELQDAGHLVGPVITHNFDVLAARAGLGECFMRRYDQAVPDVEWADGAKALLVVGLHADRRKVQARARKRGMQVVFLDPEGFRHDNRFLPYPLEGPQDSDLVCRKSAGEGLPELVNLLTESTN</sequence>
<organism evidence="1 2">
    <name type="scientific">Streptomyces gamaensis</name>
    <dbReference type="NCBI Taxonomy" id="1763542"/>
    <lineage>
        <taxon>Bacteria</taxon>
        <taxon>Bacillati</taxon>
        <taxon>Actinomycetota</taxon>
        <taxon>Actinomycetes</taxon>
        <taxon>Kitasatosporales</taxon>
        <taxon>Streptomycetaceae</taxon>
        <taxon>Streptomyces</taxon>
    </lineage>
</organism>
<name>A0ABW0Z5G6_9ACTN</name>
<reference evidence="2" key="1">
    <citation type="journal article" date="2019" name="Int. J. Syst. Evol. Microbiol.">
        <title>The Global Catalogue of Microorganisms (GCM) 10K type strain sequencing project: providing services to taxonomists for standard genome sequencing and annotation.</title>
        <authorList>
            <consortium name="The Broad Institute Genomics Platform"/>
            <consortium name="The Broad Institute Genome Sequencing Center for Infectious Disease"/>
            <person name="Wu L."/>
            <person name="Ma J."/>
        </authorList>
    </citation>
    <scope>NUCLEOTIDE SEQUENCE [LARGE SCALE GENOMIC DNA]</scope>
    <source>
        <strain evidence="2">CGMCC 4.7304</strain>
    </source>
</reference>
<evidence type="ECO:0000313" key="1">
    <source>
        <dbReference type="EMBL" id="MFC5722259.1"/>
    </source>
</evidence>
<comment type="caution">
    <text evidence="1">The sequence shown here is derived from an EMBL/GenBank/DDBJ whole genome shotgun (WGS) entry which is preliminary data.</text>
</comment>